<evidence type="ECO:0000256" key="2">
    <source>
        <dbReference type="RuleBase" id="RU000363"/>
    </source>
</evidence>
<reference evidence="4" key="1">
    <citation type="submission" date="2025-08" db="UniProtKB">
        <authorList>
            <consortium name="RefSeq"/>
        </authorList>
    </citation>
    <scope>IDENTIFICATION</scope>
    <source>
        <tissue evidence="4">Whole larvae</tissue>
    </source>
</reference>
<dbReference type="Proteomes" id="UP001652740">
    <property type="component" value="Unplaced"/>
</dbReference>
<dbReference type="Pfam" id="PF00106">
    <property type="entry name" value="adh_short"/>
    <property type="match status" value="1"/>
</dbReference>
<dbReference type="PRINTS" id="PR00081">
    <property type="entry name" value="GDHRDH"/>
</dbReference>
<proteinExistence type="inferred from homology"/>
<dbReference type="Gene3D" id="3.40.50.720">
    <property type="entry name" value="NAD(P)-binding Rossmann-like Domain"/>
    <property type="match status" value="1"/>
</dbReference>
<keyword evidence="3" id="KW-1185">Reference proteome</keyword>
<protein>
    <submittedName>
        <fullName evidence="4">Retinol dehydrogenase 12-like</fullName>
    </submittedName>
</protein>
<dbReference type="InterPro" id="IPR036291">
    <property type="entry name" value="NAD(P)-bd_dom_sf"/>
</dbReference>
<organism evidence="3 4">
    <name type="scientific">Galleria mellonella</name>
    <name type="common">Greater wax moth</name>
    <dbReference type="NCBI Taxonomy" id="7137"/>
    <lineage>
        <taxon>Eukaryota</taxon>
        <taxon>Metazoa</taxon>
        <taxon>Ecdysozoa</taxon>
        <taxon>Arthropoda</taxon>
        <taxon>Hexapoda</taxon>
        <taxon>Insecta</taxon>
        <taxon>Pterygota</taxon>
        <taxon>Neoptera</taxon>
        <taxon>Endopterygota</taxon>
        <taxon>Lepidoptera</taxon>
        <taxon>Glossata</taxon>
        <taxon>Ditrysia</taxon>
        <taxon>Pyraloidea</taxon>
        <taxon>Pyralidae</taxon>
        <taxon>Galleriinae</taxon>
        <taxon>Galleria</taxon>
    </lineage>
</organism>
<dbReference type="PANTHER" id="PTHR43157">
    <property type="entry name" value="PHOSPHATIDYLINOSITOL-GLYCAN BIOSYNTHESIS CLASS F PROTEIN-RELATED"/>
    <property type="match status" value="1"/>
</dbReference>
<dbReference type="SUPFAM" id="SSF51735">
    <property type="entry name" value="NAD(P)-binding Rossmann-fold domains"/>
    <property type="match status" value="1"/>
</dbReference>
<dbReference type="PANTHER" id="PTHR43157:SF31">
    <property type="entry name" value="PHOSPHATIDYLINOSITOL-GLYCAN BIOSYNTHESIS CLASS F PROTEIN"/>
    <property type="match status" value="1"/>
</dbReference>
<sequence>MNIYNSANTGIGFETAKDLARRGAKIILACRDELKGLQARDDIIRLTKNDKVIFKQLNLSSFASVRKFADDILKTEQSIHILVNNAGTGVLDNALTKDNLPVEVHVNHFGPFLLTVLLLPLLKSSAPSRIINVSSIMHRFGKVNPQTFHKQAKNILERRRVYSDTKLANLLFTLKLSQLLLGTRVTVNALHPGAVSTDIFRNQHPIVRYLIKLVWKTPYEGAQTSIHLAVAPELELVTGKYFVNCHEDSPSESAKDIHLAEQLWKLSETITNVMFS</sequence>
<dbReference type="RefSeq" id="XP_052753957.1">
    <property type="nucleotide sequence ID" value="XM_052897997.1"/>
</dbReference>
<name>A0ABM3MRI5_GALME</name>
<dbReference type="CDD" id="cd05327">
    <property type="entry name" value="retinol-DH_like_SDR_c_like"/>
    <property type="match status" value="1"/>
</dbReference>
<evidence type="ECO:0000313" key="3">
    <source>
        <dbReference type="Proteomes" id="UP001652740"/>
    </source>
</evidence>
<evidence type="ECO:0000256" key="1">
    <source>
        <dbReference type="ARBA" id="ARBA00023002"/>
    </source>
</evidence>
<dbReference type="PRINTS" id="PR00080">
    <property type="entry name" value="SDRFAMILY"/>
</dbReference>
<accession>A0ABM3MRI5</accession>
<dbReference type="InterPro" id="IPR002347">
    <property type="entry name" value="SDR_fam"/>
</dbReference>
<dbReference type="GeneID" id="113520422"/>
<comment type="similarity">
    <text evidence="2">Belongs to the short-chain dehydrogenases/reductases (SDR) family.</text>
</comment>
<evidence type="ECO:0000313" key="4">
    <source>
        <dbReference type="RefSeq" id="XP_052753957.1"/>
    </source>
</evidence>
<keyword evidence="1" id="KW-0560">Oxidoreductase</keyword>
<gene>
    <name evidence="4" type="primary">LOC113520422</name>
</gene>